<dbReference type="FunFam" id="3.40.50.620:FF:000037">
    <property type="entry name" value="Glutamine--tRNA ligase cytoplasmic"/>
    <property type="match status" value="1"/>
</dbReference>
<dbReference type="EMBL" id="JOSZ01000011">
    <property type="protein sequence ID" value="KFM18942.1"/>
    <property type="molecule type" value="Genomic_DNA"/>
</dbReference>
<evidence type="ECO:0000256" key="4">
    <source>
        <dbReference type="ARBA" id="ARBA00022598"/>
    </source>
</evidence>
<evidence type="ECO:0000256" key="8">
    <source>
        <dbReference type="ARBA" id="ARBA00023146"/>
    </source>
</evidence>
<dbReference type="InterPro" id="IPR049437">
    <property type="entry name" value="tRNA-synt_1c_C2"/>
</dbReference>
<dbReference type="InterPro" id="IPR001412">
    <property type="entry name" value="aa-tRNA-synth_I_CS"/>
</dbReference>
<dbReference type="EC" id="6.1.1.17" evidence="10"/>
<accession>A0A087RZN8</accession>
<dbReference type="PATRIC" id="fig|1502295.3.peg.850"/>
<dbReference type="GO" id="GO:0006424">
    <property type="term" value="P:glutamyl-tRNA aminoacylation"/>
    <property type="evidence" value="ECO:0007669"/>
    <property type="project" value="UniProtKB-UniRule"/>
</dbReference>
<dbReference type="InterPro" id="IPR011035">
    <property type="entry name" value="Ribosomal_bL25/Gln-tRNA_synth"/>
</dbReference>
<dbReference type="GO" id="GO:0032991">
    <property type="term" value="C:protein-containing complex"/>
    <property type="evidence" value="ECO:0007669"/>
    <property type="project" value="UniProtKB-ARBA"/>
</dbReference>
<dbReference type="PROSITE" id="PS00178">
    <property type="entry name" value="AA_TRNA_LIGASE_I"/>
    <property type="match status" value="1"/>
</dbReference>
<dbReference type="NCBIfam" id="TIGR00463">
    <property type="entry name" value="gltX_arch"/>
    <property type="match status" value="1"/>
</dbReference>
<dbReference type="Pfam" id="PF00749">
    <property type="entry name" value="tRNA-synt_1c"/>
    <property type="match status" value="1"/>
</dbReference>
<evidence type="ECO:0000256" key="6">
    <source>
        <dbReference type="ARBA" id="ARBA00022840"/>
    </source>
</evidence>
<keyword evidence="4 10" id="KW-0436">Ligase</keyword>
<comment type="function">
    <text evidence="10">Catalyzes the attachment of glutamate to tRNA(Glu) in a two-step reaction: glutamate is first activated by ATP to form Glu-AMP and then transferred to the acceptor end of tRNA(Glu).</text>
</comment>
<evidence type="ECO:0000256" key="2">
    <source>
        <dbReference type="ARBA" id="ARBA00008927"/>
    </source>
</evidence>
<dbReference type="Gene3D" id="3.40.50.620">
    <property type="entry name" value="HUPs"/>
    <property type="match status" value="1"/>
</dbReference>
<dbReference type="Proteomes" id="UP000029387">
    <property type="component" value="Unassembled WGS sequence"/>
</dbReference>
<dbReference type="Gene3D" id="2.40.240.100">
    <property type="match status" value="1"/>
</dbReference>
<evidence type="ECO:0000256" key="10">
    <source>
        <dbReference type="HAMAP-Rule" id="MF_02076"/>
    </source>
</evidence>
<dbReference type="InterPro" id="IPR014729">
    <property type="entry name" value="Rossmann-like_a/b/a_fold"/>
</dbReference>
<evidence type="ECO:0000256" key="5">
    <source>
        <dbReference type="ARBA" id="ARBA00022741"/>
    </source>
</evidence>
<dbReference type="GO" id="GO:0005829">
    <property type="term" value="C:cytosol"/>
    <property type="evidence" value="ECO:0007669"/>
    <property type="project" value="TreeGrafter"/>
</dbReference>
<reference evidence="14 15" key="1">
    <citation type="submission" date="2014-06" db="EMBL/GenBank/DDBJ databases">
        <authorList>
            <person name="Ngugi D.K."/>
            <person name="Blom J."/>
            <person name="Alam I."/>
            <person name="Rashid M."/>
            <person name="Baalawi W."/>
            <person name="Zhang G."/>
            <person name="Hikmawan T."/>
            <person name="Guan Y."/>
            <person name="Antunes A."/>
            <person name="Siam R."/>
            <person name="El-Dorry H."/>
            <person name="Bajic V."/>
            <person name="Stingl U."/>
        </authorList>
    </citation>
    <scope>NUCLEOTIDE SEQUENCE [LARGE SCALE GENOMIC DNA]</scope>
    <source>
        <strain evidence="14">SCGC AAA799-P11</strain>
    </source>
</reference>
<gene>
    <name evidence="10 14" type="primary">gltX</name>
    <name evidence="14" type="ORF">AAA799P11_00888</name>
</gene>
<keyword evidence="7 10" id="KW-0648">Protein biosynthesis</keyword>
<keyword evidence="15" id="KW-1185">Reference proteome</keyword>
<feature type="short sequence motif" description="'HIGH' region" evidence="10">
    <location>
        <begin position="107"/>
        <end position="117"/>
    </location>
</feature>
<dbReference type="InterPro" id="IPR000924">
    <property type="entry name" value="Glu/Gln-tRNA-synth"/>
</dbReference>
<dbReference type="GO" id="GO:0005524">
    <property type="term" value="F:ATP binding"/>
    <property type="evidence" value="ECO:0007669"/>
    <property type="project" value="UniProtKB-UniRule"/>
</dbReference>
<dbReference type="PANTHER" id="PTHR43097">
    <property type="entry name" value="GLUTAMINE-TRNA LIGASE"/>
    <property type="match status" value="1"/>
</dbReference>
<keyword evidence="6 10" id="KW-0067">ATP-binding</keyword>
<dbReference type="SUPFAM" id="SSF50715">
    <property type="entry name" value="Ribosomal protein L25-like"/>
    <property type="match status" value="1"/>
</dbReference>
<comment type="similarity">
    <text evidence="2 10">Belongs to the class-I aminoacyl-tRNA synthetase family. Glutamate--tRNA ligase type 2 subfamily.</text>
</comment>
<dbReference type="Gene3D" id="2.40.240.10">
    <property type="entry name" value="Ribosomal Protein L25, Chain P"/>
    <property type="match status" value="1"/>
</dbReference>
<dbReference type="Pfam" id="PF20974">
    <property type="entry name" value="tRNA-synt_1c_C2"/>
    <property type="match status" value="1"/>
</dbReference>
<feature type="domain" description="Glutamyl/glutaminyl-tRNA synthetase class Ib catalytic" evidence="11">
    <location>
        <begin position="100"/>
        <end position="401"/>
    </location>
</feature>
<dbReference type="InterPro" id="IPR004526">
    <property type="entry name" value="Glu-tRNA-synth_arc/euk"/>
</dbReference>
<dbReference type="InterPro" id="IPR020058">
    <property type="entry name" value="Glu/Gln-tRNA-synth_Ib_cat-dom"/>
</dbReference>
<name>A0A087RZN8_9ARCH</name>
<dbReference type="PRINTS" id="PR00987">
    <property type="entry name" value="TRNASYNTHGLU"/>
</dbReference>
<evidence type="ECO:0000259" key="11">
    <source>
        <dbReference type="Pfam" id="PF00749"/>
    </source>
</evidence>
<proteinExistence type="inferred from homology"/>
<feature type="domain" description="Glutamyl/glutaminyl-tRNA synthetase class Ib anti-codon binding" evidence="12">
    <location>
        <begin position="407"/>
        <end position="485"/>
    </location>
</feature>
<evidence type="ECO:0000259" key="13">
    <source>
        <dbReference type="Pfam" id="PF20974"/>
    </source>
</evidence>
<evidence type="ECO:0000259" key="12">
    <source>
        <dbReference type="Pfam" id="PF03950"/>
    </source>
</evidence>
<protein>
    <recommendedName>
        <fullName evidence="10">Glutamate--tRNA ligase</fullName>
        <ecNumber evidence="10">6.1.1.17</ecNumber>
    </recommendedName>
    <alternativeName>
        <fullName evidence="10">Glutamyl-tRNA synthetase</fullName>
        <shortName evidence="10">GluRS</shortName>
    </alternativeName>
</protein>
<evidence type="ECO:0000256" key="3">
    <source>
        <dbReference type="ARBA" id="ARBA00022490"/>
    </source>
</evidence>
<comment type="catalytic activity">
    <reaction evidence="9 10">
        <text>tRNA(Glu) + L-glutamate + ATP = L-glutamyl-tRNA(Glu) + AMP + diphosphate</text>
        <dbReference type="Rhea" id="RHEA:23540"/>
        <dbReference type="Rhea" id="RHEA-COMP:9663"/>
        <dbReference type="Rhea" id="RHEA-COMP:9680"/>
        <dbReference type="ChEBI" id="CHEBI:29985"/>
        <dbReference type="ChEBI" id="CHEBI:30616"/>
        <dbReference type="ChEBI" id="CHEBI:33019"/>
        <dbReference type="ChEBI" id="CHEBI:78442"/>
        <dbReference type="ChEBI" id="CHEBI:78520"/>
        <dbReference type="ChEBI" id="CHEBI:456215"/>
        <dbReference type="EC" id="6.1.1.17"/>
    </reaction>
</comment>
<dbReference type="Pfam" id="PF03950">
    <property type="entry name" value="tRNA-synt_1c_C"/>
    <property type="match status" value="1"/>
</dbReference>
<feature type="domain" description="tRNA synthetases class I (E and Q) anti-codon binding" evidence="13">
    <location>
        <begin position="497"/>
        <end position="559"/>
    </location>
</feature>
<dbReference type="PANTHER" id="PTHR43097:SF5">
    <property type="entry name" value="GLUTAMATE--TRNA LIGASE"/>
    <property type="match status" value="1"/>
</dbReference>
<dbReference type="GO" id="GO:0043604">
    <property type="term" value="P:amide biosynthetic process"/>
    <property type="evidence" value="ECO:0007669"/>
    <property type="project" value="TreeGrafter"/>
</dbReference>
<dbReference type="SUPFAM" id="SSF52374">
    <property type="entry name" value="Nucleotidylyl transferase"/>
    <property type="match status" value="1"/>
</dbReference>
<dbReference type="NCBIfam" id="NF003169">
    <property type="entry name" value="PRK04156.1"/>
    <property type="match status" value="1"/>
</dbReference>
<organism evidence="14 15">
    <name type="scientific">Marine Group I thaumarchaeote SCGC AAA799-P11</name>
    <dbReference type="NCBI Taxonomy" id="1502295"/>
    <lineage>
        <taxon>Archaea</taxon>
        <taxon>Nitrososphaerota</taxon>
        <taxon>Marine Group I</taxon>
    </lineage>
</organism>
<dbReference type="HAMAP" id="MF_02076">
    <property type="entry name" value="Glu_tRNA_synth_type2"/>
    <property type="match status" value="1"/>
</dbReference>
<evidence type="ECO:0000256" key="9">
    <source>
        <dbReference type="ARBA" id="ARBA00048351"/>
    </source>
</evidence>
<evidence type="ECO:0000256" key="1">
    <source>
        <dbReference type="ARBA" id="ARBA00004496"/>
    </source>
</evidence>
<evidence type="ECO:0000313" key="14">
    <source>
        <dbReference type="EMBL" id="KFM18942.1"/>
    </source>
</evidence>
<evidence type="ECO:0000313" key="15">
    <source>
        <dbReference type="Proteomes" id="UP000029387"/>
    </source>
</evidence>
<keyword evidence="3 10" id="KW-0963">Cytoplasm</keyword>
<dbReference type="GO" id="GO:0004818">
    <property type="term" value="F:glutamate-tRNA ligase activity"/>
    <property type="evidence" value="ECO:0007669"/>
    <property type="project" value="UniProtKB-UniRule"/>
</dbReference>
<keyword evidence="5 10" id="KW-0547">Nucleotide-binding</keyword>
<dbReference type="InterPro" id="IPR020059">
    <property type="entry name" value="Glu/Gln-tRNA-synth_Ib_codon-bd"/>
</dbReference>
<evidence type="ECO:0000256" key="7">
    <source>
        <dbReference type="ARBA" id="ARBA00022917"/>
    </source>
</evidence>
<dbReference type="InterPro" id="IPR020056">
    <property type="entry name" value="Rbsml_bL25/Gln-tRNA_synth_N"/>
</dbReference>
<sequence>MDEEIKKEIRKMALQNAFEHGGQTQDKIILGKILGTKPEFRTKVKEVSGEISEIVASVNQLSQDEQKKEMEENFPEALAPKEKIEEREGLPELKNAEQGKVVTRFPPEPNGYPHIGHAKAAIINSEYAKMYGGKFILRMDDTNPEAERMEYHAAIKVGLEWLGIEFDQVKNTSDDMEVFYEKGMELINSGKAYVCTCKREDISRNRRERKACKCSMEDIGKNSKNWEKMQNKFKPGEAIVRFRGDMKADNAVMRDPVLLRIIDEKHYTVGDKYRIWPSYDFAVAIEDSIDGVTHAFRSKEFELRKELIDAILDALGMRKPQQGFFSRLEFKGMPISKRIIKPLIEEGKVSWYDDPRLPTLEALRRRGIKPEAIRKFIMSLGLTKANTLAPFDALEAFNRKFVDADSMRLFMVKNARKLKIKNLSTSVVEIPNHPINDMGKRKIEITEDFYISGDDAELIKEQTSIRLLGLGNVKITKVSDEIEGEFIGEGDSSNIPKIQWVPQKTAHEIKMIVPKILFNGEEFNEESLEELDVYTEPQYLQLKEGEEIQFVRFGYCRKDSQNQAIFTHK</sequence>
<dbReference type="AlphaFoldDB" id="A0A087RZN8"/>
<dbReference type="InterPro" id="IPR050132">
    <property type="entry name" value="Gln/Glu-tRNA_Ligase"/>
</dbReference>
<comment type="subcellular location">
    <subcellularLocation>
        <location evidence="1 10">Cytoplasm</location>
    </subcellularLocation>
</comment>
<comment type="caution">
    <text evidence="14">The sequence shown here is derived from an EMBL/GenBank/DDBJ whole genome shotgun (WGS) entry which is preliminary data.</text>
</comment>
<keyword evidence="8 10" id="KW-0030">Aminoacyl-tRNA synthetase</keyword>